<keyword evidence="2" id="KW-1185">Reference proteome</keyword>
<evidence type="ECO:0000313" key="2">
    <source>
        <dbReference type="Proteomes" id="UP000031575"/>
    </source>
</evidence>
<dbReference type="EMBL" id="AWTV01000006">
    <property type="protein sequence ID" value="KIH92000.1"/>
    <property type="molecule type" value="Genomic_DNA"/>
</dbReference>
<dbReference type="OrthoDB" id="2013972at2759"/>
<comment type="caution">
    <text evidence="1">The sequence shown here is derived from an EMBL/GenBank/DDBJ whole genome shotgun (WGS) entry which is preliminary data.</text>
</comment>
<proteinExistence type="predicted"/>
<name>A0A0C2IZ57_9PEZI</name>
<sequence>MRWEREGVGGVVTKDGKPYIETKNVPKAKGRSRDLEPGIKTITPAQTALRRTALLTVVQLIQSLEPILREVSGKSQDEWDGWSGKMVNDLMRENGTFWGECLEVGAWWAQKR</sequence>
<dbReference type="Proteomes" id="UP000031575">
    <property type="component" value="Unassembled WGS sequence"/>
</dbReference>
<accession>A0A0C2IZ57</accession>
<reference evidence="1 2" key="1">
    <citation type="journal article" date="2014" name="BMC Genomics">
        <title>Comparative genomics of the major fungal agents of human and animal Sporotrichosis: Sporothrix schenckii and Sporothrix brasiliensis.</title>
        <authorList>
            <person name="Teixeira M.M."/>
            <person name="de Almeida L.G."/>
            <person name="Kubitschek-Barreira P."/>
            <person name="Alves F.L."/>
            <person name="Kioshima E.S."/>
            <person name="Abadio A.K."/>
            <person name="Fernandes L."/>
            <person name="Derengowski L.S."/>
            <person name="Ferreira K.S."/>
            <person name="Souza R.C."/>
            <person name="Ruiz J.C."/>
            <person name="de Andrade N.C."/>
            <person name="Paes H.C."/>
            <person name="Nicola A.M."/>
            <person name="Albuquerque P."/>
            <person name="Gerber A.L."/>
            <person name="Martins V.P."/>
            <person name="Peconick L.D."/>
            <person name="Neto A.V."/>
            <person name="Chaucanez C.B."/>
            <person name="Silva P.A."/>
            <person name="Cunha O.L."/>
            <person name="de Oliveira F.F."/>
            <person name="dos Santos T.C."/>
            <person name="Barros A.L."/>
            <person name="Soares M.A."/>
            <person name="de Oliveira L.M."/>
            <person name="Marini M.M."/>
            <person name="Villalobos-Duno H."/>
            <person name="Cunha M.M."/>
            <person name="de Hoog S."/>
            <person name="da Silveira J.F."/>
            <person name="Henrissat B."/>
            <person name="Nino-Vega G.A."/>
            <person name="Cisalpino P.S."/>
            <person name="Mora-Montes H.M."/>
            <person name="Almeida S.R."/>
            <person name="Stajich J.E."/>
            <person name="Lopes-Bezerra L.M."/>
            <person name="Vasconcelos A.T."/>
            <person name="Felipe M.S."/>
        </authorList>
    </citation>
    <scope>NUCLEOTIDE SEQUENCE [LARGE SCALE GENOMIC DNA]</scope>
    <source>
        <strain evidence="1 2">5110</strain>
    </source>
</reference>
<organism evidence="1 2">
    <name type="scientific">Sporothrix brasiliensis 5110</name>
    <dbReference type="NCBI Taxonomy" id="1398154"/>
    <lineage>
        <taxon>Eukaryota</taxon>
        <taxon>Fungi</taxon>
        <taxon>Dikarya</taxon>
        <taxon>Ascomycota</taxon>
        <taxon>Pezizomycotina</taxon>
        <taxon>Sordariomycetes</taxon>
        <taxon>Sordariomycetidae</taxon>
        <taxon>Ophiostomatales</taxon>
        <taxon>Ophiostomataceae</taxon>
        <taxon>Sporothrix</taxon>
    </lineage>
</organism>
<dbReference type="HOGENOM" id="CLU_2147482_0_0_1"/>
<protein>
    <submittedName>
        <fullName evidence="1">Uncharacterized protein</fullName>
    </submittedName>
</protein>
<dbReference type="RefSeq" id="XP_040620010.1">
    <property type="nucleotide sequence ID" value="XM_040761659.1"/>
</dbReference>
<gene>
    <name evidence="1" type="ORF">SPBR_03357</name>
</gene>
<evidence type="ECO:0000313" key="1">
    <source>
        <dbReference type="EMBL" id="KIH92000.1"/>
    </source>
</evidence>
<dbReference type="GeneID" id="63676580"/>
<dbReference type="VEuPathDB" id="FungiDB:SPBR_03357"/>
<dbReference type="AlphaFoldDB" id="A0A0C2IZ57"/>